<protein>
    <submittedName>
        <fullName evidence="1">Uncharacterized protein</fullName>
    </submittedName>
</protein>
<proteinExistence type="predicted"/>
<gene>
    <name evidence="1" type="ORF">ANCDUO_11224</name>
</gene>
<evidence type="ECO:0000313" key="1">
    <source>
        <dbReference type="EMBL" id="KIH58571.1"/>
    </source>
</evidence>
<keyword evidence="2" id="KW-1185">Reference proteome</keyword>
<dbReference type="EMBL" id="KN732978">
    <property type="protein sequence ID" value="KIH58571.1"/>
    <property type="molecule type" value="Genomic_DNA"/>
</dbReference>
<organism evidence="1 2">
    <name type="scientific">Ancylostoma duodenale</name>
    <dbReference type="NCBI Taxonomy" id="51022"/>
    <lineage>
        <taxon>Eukaryota</taxon>
        <taxon>Metazoa</taxon>
        <taxon>Ecdysozoa</taxon>
        <taxon>Nematoda</taxon>
        <taxon>Chromadorea</taxon>
        <taxon>Rhabditida</taxon>
        <taxon>Rhabditina</taxon>
        <taxon>Rhabditomorpha</taxon>
        <taxon>Strongyloidea</taxon>
        <taxon>Ancylostomatidae</taxon>
        <taxon>Ancylostomatinae</taxon>
        <taxon>Ancylostoma</taxon>
    </lineage>
</organism>
<accession>A0A0C2GNJ2</accession>
<reference evidence="1 2" key="1">
    <citation type="submission" date="2013-12" db="EMBL/GenBank/DDBJ databases">
        <title>Draft genome of the parsitic nematode Ancylostoma duodenale.</title>
        <authorList>
            <person name="Mitreva M."/>
        </authorList>
    </citation>
    <scope>NUCLEOTIDE SEQUENCE [LARGE SCALE GENOMIC DNA]</scope>
    <source>
        <strain evidence="1 2">Zhejiang</strain>
    </source>
</reference>
<sequence length="77" mass="8114">MSTELRLLPRSMHVSMRIRAEGDKCVALPPPPTTTPQPNIAIIPGVAVPRSNDLFKLFGQIFGGGGANNAIGSFING</sequence>
<evidence type="ECO:0000313" key="2">
    <source>
        <dbReference type="Proteomes" id="UP000054047"/>
    </source>
</evidence>
<name>A0A0C2GNJ2_9BILA</name>
<dbReference type="Proteomes" id="UP000054047">
    <property type="component" value="Unassembled WGS sequence"/>
</dbReference>
<dbReference type="AlphaFoldDB" id="A0A0C2GNJ2"/>